<dbReference type="InterPro" id="IPR029063">
    <property type="entry name" value="SAM-dependent_MTases_sf"/>
</dbReference>
<accession>A0A5N7CFA8</accession>
<protein>
    <recommendedName>
        <fullName evidence="3">S-adenosyl-L-methionine-dependent methyltransferase</fullName>
    </recommendedName>
</protein>
<proteinExistence type="predicted"/>
<reference evidence="2" key="1">
    <citation type="submission" date="2019-04" db="EMBL/GenBank/DDBJ databases">
        <title>Friends and foes A comparative genomics studyof 23 Aspergillus species from section Flavi.</title>
        <authorList>
            <consortium name="DOE Joint Genome Institute"/>
            <person name="Kjaerbolling I."/>
            <person name="Vesth T."/>
            <person name="Frisvad J.C."/>
            <person name="Nybo J.L."/>
            <person name="Theobald S."/>
            <person name="Kildgaard S."/>
            <person name="Isbrandt T."/>
            <person name="Kuo A."/>
            <person name="Sato A."/>
            <person name="Lyhne E.K."/>
            <person name="Kogle M.E."/>
            <person name="Wiebenga A."/>
            <person name="Kun R.S."/>
            <person name="Lubbers R.J."/>
            <person name="Makela M.R."/>
            <person name="Barry K."/>
            <person name="Chovatia M."/>
            <person name="Clum A."/>
            <person name="Daum C."/>
            <person name="Haridas S."/>
            <person name="He G."/>
            <person name="LaButti K."/>
            <person name="Lipzen A."/>
            <person name="Mondo S."/>
            <person name="Riley R."/>
            <person name="Salamov A."/>
            <person name="Simmons B.A."/>
            <person name="Magnuson J.K."/>
            <person name="Henrissat B."/>
            <person name="Mortensen U.H."/>
            <person name="Larsen T.O."/>
            <person name="Devries R.P."/>
            <person name="Grigoriev I.V."/>
            <person name="Machida M."/>
            <person name="Baker S.E."/>
            <person name="Andersen M.R."/>
        </authorList>
    </citation>
    <scope>NUCLEOTIDE SEQUENCE [LARGE SCALE GENOMIC DNA]</scope>
    <source>
        <strain evidence="2">IBT 14317</strain>
    </source>
</reference>
<dbReference type="CDD" id="cd02440">
    <property type="entry name" value="AdoMet_MTases"/>
    <property type="match status" value="1"/>
</dbReference>
<keyword evidence="1" id="KW-0732">Signal</keyword>
<feature type="signal peptide" evidence="1">
    <location>
        <begin position="1"/>
        <end position="22"/>
    </location>
</feature>
<dbReference type="OrthoDB" id="417697at2759"/>
<dbReference type="PANTHER" id="PTHR43591:SF50">
    <property type="entry name" value="METHYLTRANSFERASE DOMAIN-CONTAINING PROTEIN-RELATED"/>
    <property type="match status" value="1"/>
</dbReference>
<gene>
    <name evidence="2" type="ORF">BDV23DRAFT_51332</name>
</gene>
<dbReference type="Proteomes" id="UP000326877">
    <property type="component" value="Unassembled WGS sequence"/>
</dbReference>
<dbReference type="Pfam" id="PF13489">
    <property type="entry name" value="Methyltransf_23"/>
    <property type="match status" value="1"/>
</dbReference>
<dbReference type="AlphaFoldDB" id="A0A5N7CFA8"/>
<evidence type="ECO:0000256" key="1">
    <source>
        <dbReference type="SAM" id="SignalP"/>
    </source>
</evidence>
<feature type="chain" id="PRO_5024913900" description="S-adenosyl-L-methionine-dependent methyltransferase" evidence="1">
    <location>
        <begin position="23"/>
        <end position="314"/>
    </location>
</feature>
<dbReference type="Gene3D" id="3.40.50.150">
    <property type="entry name" value="Vaccinia Virus protein VP39"/>
    <property type="match status" value="1"/>
</dbReference>
<dbReference type="EMBL" id="ML735234">
    <property type="protein sequence ID" value="KAE8392824.1"/>
    <property type="molecule type" value="Genomic_DNA"/>
</dbReference>
<dbReference type="SUPFAM" id="SSF53335">
    <property type="entry name" value="S-adenosyl-L-methionine-dependent methyltransferases"/>
    <property type="match status" value="1"/>
</dbReference>
<evidence type="ECO:0008006" key="3">
    <source>
        <dbReference type="Google" id="ProtNLM"/>
    </source>
</evidence>
<organism evidence="2">
    <name type="scientific">Petromyces alliaceus</name>
    <name type="common">Aspergillus alliaceus</name>
    <dbReference type="NCBI Taxonomy" id="209559"/>
    <lineage>
        <taxon>Eukaryota</taxon>
        <taxon>Fungi</taxon>
        <taxon>Dikarya</taxon>
        <taxon>Ascomycota</taxon>
        <taxon>Pezizomycotina</taxon>
        <taxon>Eurotiomycetes</taxon>
        <taxon>Eurotiomycetidae</taxon>
        <taxon>Eurotiales</taxon>
        <taxon>Aspergillaceae</taxon>
        <taxon>Aspergillus</taxon>
        <taxon>Aspergillus subgen. Circumdati</taxon>
    </lineage>
</organism>
<sequence>MMIGIIHTLLLRLWCRVRKILARIGLAFPDEEVYLLDRNPKEAARLNSQHNFLVDLIGGRPVHPVIPTENLTAVADVATGTGIWLSSLITAPKAYPANRLYLHGFDISSTQFPLSKDITPSHELHLSVHDARDRFPPEHRGRYDLVHLRLLVGALKEVDYPRTMRNIYELLKPGGYLQWDDCDTTAFSTAESSPDPFISCLQETIASAAVNLGLCPMAPMLIEKLANNIGFEDVSRQSYNTIDKPYLHDAARTWLVQVLRSLLPKSMLGTGEATEESVAVERTEKLVGKLQRHCQNVVPVVNLHVVIGKKPISS</sequence>
<evidence type="ECO:0000313" key="2">
    <source>
        <dbReference type="EMBL" id="KAE8392824.1"/>
    </source>
</evidence>
<dbReference type="PANTHER" id="PTHR43591">
    <property type="entry name" value="METHYLTRANSFERASE"/>
    <property type="match status" value="1"/>
</dbReference>
<name>A0A5N7CFA8_PETAA</name>